<organism evidence="3">
    <name type="scientific">Flavobacterium columnare</name>
    <dbReference type="NCBI Taxonomy" id="996"/>
    <lineage>
        <taxon>Bacteria</taxon>
        <taxon>Pseudomonadati</taxon>
        <taxon>Bacteroidota</taxon>
        <taxon>Flavobacteriia</taxon>
        <taxon>Flavobacteriales</taxon>
        <taxon>Flavobacteriaceae</taxon>
        <taxon>Flavobacterium</taxon>
    </lineage>
</organism>
<proteinExistence type="predicted"/>
<name>A0AA94EZ34_9FLAO</name>
<dbReference type="PANTHER" id="PTHR36919:SF3">
    <property type="entry name" value="BLL5882 PROTEIN"/>
    <property type="match status" value="1"/>
</dbReference>
<keyword evidence="1" id="KW-0732">Signal</keyword>
<dbReference type="AlphaFoldDB" id="A0AA94EZ34"/>
<dbReference type="EMBL" id="RWGX01000004">
    <property type="protein sequence ID" value="RVU87554.1"/>
    <property type="molecule type" value="Genomic_DNA"/>
</dbReference>
<comment type="caution">
    <text evidence="3">The sequence shown here is derived from an EMBL/GenBank/DDBJ whole genome shotgun (WGS) entry which is preliminary data.</text>
</comment>
<feature type="domain" description="DUF2147" evidence="2">
    <location>
        <begin position="35"/>
        <end position="150"/>
    </location>
</feature>
<accession>A0AA94EZ34</accession>
<evidence type="ECO:0000259" key="2">
    <source>
        <dbReference type="Pfam" id="PF09917"/>
    </source>
</evidence>
<dbReference type="Gene3D" id="2.40.128.520">
    <property type="match status" value="1"/>
</dbReference>
<dbReference type="InterPro" id="IPR019223">
    <property type="entry name" value="DUF2147"/>
</dbReference>
<reference evidence="3" key="1">
    <citation type="submission" date="2018-12" db="EMBL/GenBank/DDBJ databases">
        <title>Draft genome sequence of Flaovobacterium columnare BGFS27 isolated from channel catfish in Alabama.</title>
        <authorList>
            <person name="Cai W."/>
            <person name="Arias C."/>
        </authorList>
    </citation>
    <scope>NUCLEOTIDE SEQUENCE [LARGE SCALE GENOMIC DNA]</scope>
    <source>
        <strain evidence="3">BGFS27</strain>
    </source>
</reference>
<dbReference type="PANTHER" id="PTHR36919">
    <property type="entry name" value="BLR1215 PROTEIN"/>
    <property type="match status" value="1"/>
</dbReference>
<evidence type="ECO:0000256" key="1">
    <source>
        <dbReference type="SAM" id="SignalP"/>
    </source>
</evidence>
<feature type="signal peptide" evidence="1">
    <location>
        <begin position="1"/>
        <end position="30"/>
    </location>
</feature>
<gene>
    <name evidence="3" type="ORF">EJB19_04755</name>
</gene>
<evidence type="ECO:0000313" key="3">
    <source>
        <dbReference type="EMBL" id="RVU87554.1"/>
    </source>
</evidence>
<feature type="chain" id="PRO_5043279228" evidence="1">
    <location>
        <begin position="31"/>
        <end position="151"/>
    </location>
</feature>
<protein>
    <submittedName>
        <fullName evidence="3">DUF2147 domain-containing protein</fullName>
    </submittedName>
</protein>
<sequence length="151" mass="16947">MLPYENLKKLNKMKKIALLTLFFGCLQMNAQSVFGKWKTIDDKTGKAKSVVEIFESNGKVVGKVVEILDPAKRDRKCEKCEGSDKNKPILGLLIIKGLEKDGDEYNGGNITDPETGNIYKCFIKLNGKDRLTVRGYMGISLIGRSQTWIRS</sequence>
<dbReference type="Pfam" id="PF09917">
    <property type="entry name" value="DUF2147"/>
    <property type="match status" value="1"/>
</dbReference>